<dbReference type="NCBIfam" id="TIGR01856">
    <property type="entry name" value="hisJ_fam"/>
    <property type="match status" value="1"/>
</dbReference>
<proteinExistence type="inferred from homology"/>
<dbReference type="InterPro" id="IPR016195">
    <property type="entry name" value="Pol/histidinol_Pase-like"/>
</dbReference>
<feature type="domain" description="PHP" evidence="9">
    <location>
        <begin position="7"/>
        <end position="199"/>
    </location>
</feature>
<keyword evidence="4 8" id="KW-0028">Amino-acid biosynthesis</keyword>
<dbReference type="RefSeq" id="WP_073076516.1">
    <property type="nucleotide sequence ID" value="NZ_FQXV01000002.1"/>
</dbReference>
<dbReference type="Pfam" id="PF02811">
    <property type="entry name" value="PHP"/>
    <property type="match status" value="1"/>
</dbReference>
<gene>
    <name evidence="10" type="ORF">SAMN02745823_00966</name>
</gene>
<dbReference type="InterPro" id="IPR004013">
    <property type="entry name" value="PHP_dom"/>
</dbReference>
<dbReference type="STRING" id="1123282.SAMN02745823_00966"/>
<organism evidence="10 11">
    <name type="scientific">Sporobacter termitidis DSM 10068</name>
    <dbReference type="NCBI Taxonomy" id="1123282"/>
    <lineage>
        <taxon>Bacteria</taxon>
        <taxon>Bacillati</taxon>
        <taxon>Bacillota</taxon>
        <taxon>Clostridia</taxon>
        <taxon>Eubacteriales</taxon>
        <taxon>Oscillospiraceae</taxon>
        <taxon>Sporobacter</taxon>
    </lineage>
</organism>
<dbReference type="EMBL" id="FQXV01000002">
    <property type="protein sequence ID" value="SHH77534.1"/>
    <property type="molecule type" value="Genomic_DNA"/>
</dbReference>
<evidence type="ECO:0000256" key="3">
    <source>
        <dbReference type="ARBA" id="ARBA00013085"/>
    </source>
</evidence>
<evidence type="ECO:0000256" key="8">
    <source>
        <dbReference type="RuleBase" id="RU366003"/>
    </source>
</evidence>
<dbReference type="PANTHER" id="PTHR21039:SF0">
    <property type="entry name" value="HISTIDINOL-PHOSPHATASE"/>
    <property type="match status" value="1"/>
</dbReference>
<comment type="pathway">
    <text evidence="1 8">Amino-acid biosynthesis; L-histidine biosynthesis; L-histidine from 5-phospho-alpha-D-ribose 1-diphosphate: step 8/9.</text>
</comment>
<dbReference type="PANTHER" id="PTHR21039">
    <property type="entry name" value="HISTIDINOL PHOSPHATASE-RELATED"/>
    <property type="match status" value="1"/>
</dbReference>
<dbReference type="InterPro" id="IPR010140">
    <property type="entry name" value="Histidinol_P_phosphatase_HisJ"/>
</dbReference>
<dbReference type="AlphaFoldDB" id="A0A1M5VRD8"/>
<evidence type="ECO:0000256" key="5">
    <source>
        <dbReference type="ARBA" id="ARBA00022801"/>
    </source>
</evidence>
<protein>
    <recommendedName>
        <fullName evidence="3 8">Histidinol-phosphatase</fullName>
        <shortName evidence="8">HolPase</shortName>
        <ecNumber evidence="3 8">3.1.3.15</ecNumber>
    </recommendedName>
</protein>
<dbReference type="OrthoDB" id="9775255at2"/>
<dbReference type="SUPFAM" id="SSF89550">
    <property type="entry name" value="PHP domain-like"/>
    <property type="match status" value="1"/>
</dbReference>
<keyword evidence="6 8" id="KW-0368">Histidine biosynthesis</keyword>
<evidence type="ECO:0000256" key="7">
    <source>
        <dbReference type="ARBA" id="ARBA00049158"/>
    </source>
</evidence>
<accession>A0A1M5VRD8</accession>
<dbReference type="Proteomes" id="UP000183995">
    <property type="component" value="Unassembled WGS sequence"/>
</dbReference>
<evidence type="ECO:0000256" key="2">
    <source>
        <dbReference type="ARBA" id="ARBA00009152"/>
    </source>
</evidence>
<reference evidence="10 11" key="1">
    <citation type="submission" date="2016-11" db="EMBL/GenBank/DDBJ databases">
        <authorList>
            <person name="Jaros S."/>
            <person name="Januszkiewicz K."/>
            <person name="Wedrychowicz H."/>
        </authorList>
    </citation>
    <scope>NUCLEOTIDE SEQUENCE [LARGE SCALE GENOMIC DNA]</scope>
    <source>
        <strain evidence="10 11">DSM 10068</strain>
    </source>
</reference>
<dbReference type="UniPathway" id="UPA00031">
    <property type="reaction ID" value="UER00013"/>
</dbReference>
<evidence type="ECO:0000256" key="4">
    <source>
        <dbReference type="ARBA" id="ARBA00022605"/>
    </source>
</evidence>
<dbReference type="GO" id="GO:0005737">
    <property type="term" value="C:cytoplasm"/>
    <property type="evidence" value="ECO:0007669"/>
    <property type="project" value="TreeGrafter"/>
</dbReference>
<dbReference type="EC" id="3.1.3.15" evidence="3 8"/>
<sequence>MTLLTNFHAHSTFCDGTETPEDMVRAAIGKGCAAFGISGHAPMAFDTDWCMTAAGERDFVREMDRLKAVYGGRLTLMTGVERDYYSPEPAGVYDYVIGSVHYIKKDGAMLTVDESEDAQRRDAARYYAGDFYTYARDYFRTVAGVAPATKPDFIGHFDLVAKFNDGGRLFDEADPRYTGPALEALAAVAETCGLFEINTGAMYRVGRSVPYPAPFLLRALRERGGEIILSSDSHDGASIGYRFAEAAELAKACGFEYAKTLTPSGAETYKL</sequence>
<dbReference type="GO" id="GO:0004401">
    <property type="term" value="F:histidinol-phosphatase activity"/>
    <property type="evidence" value="ECO:0007669"/>
    <property type="project" value="UniProtKB-UniRule"/>
</dbReference>
<evidence type="ECO:0000256" key="6">
    <source>
        <dbReference type="ARBA" id="ARBA00023102"/>
    </source>
</evidence>
<evidence type="ECO:0000313" key="11">
    <source>
        <dbReference type="Proteomes" id="UP000183995"/>
    </source>
</evidence>
<comment type="similarity">
    <text evidence="2 8">Belongs to the PHP hydrolase family. HisK subfamily.</text>
</comment>
<evidence type="ECO:0000259" key="9">
    <source>
        <dbReference type="Pfam" id="PF02811"/>
    </source>
</evidence>
<keyword evidence="11" id="KW-1185">Reference proteome</keyword>
<dbReference type="Gene3D" id="3.20.20.140">
    <property type="entry name" value="Metal-dependent hydrolases"/>
    <property type="match status" value="1"/>
</dbReference>
<keyword evidence="5 8" id="KW-0378">Hydrolase</keyword>
<evidence type="ECO:0000256" key="1">
    <source>
        <dbReference type="ARBA" id="ARBA00004970"/>
    </source>
</evidence>
<dbReference type="GO" id="GO:0000105">
    <property type="term" value="P:L-histidine biosynthetic process"/>
    <property type="evidence" value="ECO:0007669"/>
    <property type="project" value="UniProtKB-UniRule"/>
</dbReference>
<comment type="catalytic activity">
    <reaction evidence="7 8">
        <text>L-histidinol phosphate + H2O = L-histidinol + phosphate</text>
        <dbReference type="Rhea" id="RHEA:14465"/>
        <dbReference type="ChEBI" id="CHEBI:15377"/>
        <dbReference type="ChEBI" id="CHEBI:43474"/>
        <dbReference type="ChEBI" id="CHEBI:57699"/>
        <dbReference type="ChEBI" id="CHEBI:57980"/>
        <dbReference type="EC" id="3.1.3.15"/>
    </reaction>
</comment>
<name>A0A1M5VRD8_9FIRM</name>
<evidence type="ECO:0000313" key="10">
    <source>
        <dbReference type="EMBL" id="SHH77534.1"/>
    </source>
</evidence>